<name>A0ABW3ST11_9BACT</name>
<keyword evidence="4" id="KW-1185">Reference proteome</keyword>
<keyword evidence="2" id="KW-0472">Membrane</keyword>
<evidence type="ECO:0000313" key="4">
    <source>
        <dbReference type="Proteomes" id="UP001597094"/>
    </source>
</evidence>
<dbReference type="EMBL" id="JBHTLD010000207">
    <property type="protein sequence ID" value="MFD1188059.1"/>
    <property type="molecule type" value="Genomic_DNA"/>
</dbReference>
<dbReference type="RefSeq" id="WP_377530925.1">
    <property type="nucleotide sequence ID" value="NZ_JBHTLD010000207.1"/>
</dbReference>
<feature type="compositionally biased region" description="Low complexity" evidence="1">
    <location>
        <begin position="1"/>
        <end position="21"/>
    </location>
</feature>
<evidence type="ECO:0000313" key="3">
    <source>
        <dbReference type="EMBL" id="MFD1188059.1"/>
    </source>
</evidence>
<dbReference type="Proteomes" id="UP001597094">
    <property type="component" value="Unassembled WGS sequence"/>
</dbReference>
<feature type="region of interest" description="Disordered" evidence="1">
    <location>
        <begin position="1"/>
        <end position="24"/>
    </location>
</feature>
<keyword evidence="2" id="KW-1133">Transmembrane helix</keyword>
<protein>
    <recommendedName>
        <fullName evidence="5">Recombination associated protein RdgC</fullName>
    </recommendedName>
</protein>
<evidence type="ECO:0000256" key="1">
    <source>
        <dbReference type="SAM" id="MobiDB-lite"/>
    </source>
</evidence>
<accession>A0ABW3ST11</accession>
<keyword evidence="2" id="KW-0812">Transmembrane</keyword>
<organism evidence="3 4">
    <name type="scientific">Pontibacter rugosus</name>
    <dbReference type="NCBI Taxonomy" id="1745966"/>
    <lineage>
        <taxon>Bacteria</taxon>
        <taxon>Pseudomonadati</taxon>
        <taxon>Bacteroidota</taxon>
        <taxon>Cytophagia</taxon>
        <taxon>Cytophagales</taxon>
        <taxon>Hymenobacteraceae</taxon>
        <taxon>Pontibacter</taxon>
    </lineage>
</organism>
<sequence>MENNNNQNSKNQNSSDQQKQDTNAMSMIQPHDMSRTVESAMHVFQGRQDKLPDLMQDLGHIILKATKKFTTTQLILAAGALTVGAILASRYSPQADEYEEA</sequence>
<proteinExistence type="predicted"/>
<comment type="caution">
    <text evidence="3">The sequence shown here is derived from an EMBL/GenBank/DDBJ whole genome shotgun (WGS) entry which is preliminary data.</text>
</comment>
<reference evidence="4" key="1">
    <citation type="journal article" date="2019" name="Int. J. Syst. Evol. Microbiol.">
        <title>The Global Catalogue of Microorganisms (GCM) 10K type strain sequencing project: providing services to taxonomists for standard genome sequencing and annotation.</title>
        <authorList>
            <consortium name="The Broad Institute Genomics Platform"/>
            <consortium name="The Broad Institute Genome Sequencing Center for Infectious Disease"/>
            <person name="Wu L."/>
            <person name="Ma J."/>
        </authorList>
    </citation>
    <scope>NUCLEOTIDE SEQUENCE [LARGE SCALE GENOMIC DNA]</scope>
    <source>
        <strain evidence="4">JCM 31319</strain>
    </source>
</reference>
<gene>
    <name evidence="3" type="ORF">ACFQ2O_17745</name>
</gene>
<feature type="transmembrane region" description="Helical" evidence="2">
    <location>
        <begin position="74"/>
        <end position="92"/>
    </location>
</feature>
<evidence type="ECO:0008006" key="5">
    <source>
        <dbReference type="Google" id="ProtNLM"/>
    </source>
</evidence>
<evidence type="ECO:0000256" key="2">
    <source>
        <dbReference type="SAM" id="Phobius"/>
    </source>
</evidence>